<keyword evidence="3" id="KW-0347">Helicase</keyword>
<keyword evidence="4" id="KW-0067">ATP-binding</keyword>
<sequence length="165" mass="18717">MGLGKTIQVLALIAAAKRTSRKHAPTEAKTLIVAPAALLDQWHGEIERRADGLTAYKWWGPARKRRGAIRRHDIILASYEEVSRLSPTKGAPSALHEFKWDRVFLDEGHKIANITTKRAIGCIALRATHRWILSGTPIQNTIDDAYSLFRFIEAPFWRDLSFFQD</sequence>
<evidence type="ECO:0000259" key="5">
    <source>
        <dbReference type="PROSITE" id="PS51192"/>
    </source>
</evidence>
<dbReference type="InterPro" id="IPR027417">
    <property type="entry name" value="P-loop_NTPase"/>
</dbReference>
<feature type="non-terminal residue" evidence="6">
    <location>
        <position position="165"/>
    </location>
</feature>
<dbReference type="InterPro" id="IPR038718">
    <property type="entry name" value="SNF2-like_sf"/>
</dbReference>
<dbReference type="OrthoDB" id="423559at2759"/>
<dbReference type="EMBL" id="KV424199">
    <property type="protein sequence ID" value="KZT50266.1"/>
    <property type="molecule type" value="Genomic_DNA"/>
</dbReference>
<dbReference type="PANTHER" id="PTHR45626">
    <property type="entry name" value="TRANSCRIPTION TERMINATION FACTOR 2-RELATED"/>
    <property type="match status" value="1"/>
</dbReference>
<evidence type="ECO:0000313" key="7">
    <source>
        <dbReference type="Proteomes" id="UP000076842"/>
    </source>
</evidence>
<dbReference type="InterPro" id="IPR050628">
    <property type="entry name" value="SNF2_RAD54_helicase_TF"/>
</dbReference>
<dbReference type="GO" id="GO:0016787">
    <property type="term" value="F:hydrolase activity"/>
    <property type="evidence" value="ECO:0007669"/>
    <property type="project" value="UniProtKB-KW"/>
</dbReference>
<protein>
    <recommendedName>
        <fullName evidence="5">Helicase ATP-binding domain-containing protein</fullName>
    </recommendedName>
</protein>
<keyword evidence="2" id="KW-0378">Hydrolase</keyword>
<dbReference type="Gene3D" id="3.40.50.10810">
    <property type="entry name" value="Tandem AAA-ATPase domain"/>
    <property type="match status" value="1"/>
</dbReference>
<dbReference type="SMART" id="SM00487">
    <property type="entry name" value="DEXDc"/>
    <property type="match status" value="1"/>
</dbReference>
<evidence type="ECO:0000256" key="1">
    <source>
        <dbReference type="ARBA" id="ARBA00022741"/>
    </source>
</evidence>
<keyword evidence="1" id="KW-0547">Nucleotide-binding</keyword>
<dbReference type="InParanoid" id="A0A165C5G3"/>
<accession>A0A165C5G3</accession>
<reference evidence="6 7" key="1">
    <citation type="journal article" date="2016" name="Mol. Biol. Evol.">
        <title>Comparative Genomics of Early-Diverging Mushroom-Forming Fungi Provides Insights into the Origins of Lignocellulose Decay Capabilities.</title>
        <authorList>
            <person name="Nagy L.G."/>
            <person name="Riley R."/>
            <person name="Tritt A."/>
            <person name="Adam C."/>
            <person name="Daum C."/>
            <person name="Floudas D."/>
            <person name="Sun H."/>
            <person name="Yadav J.S."/>
            <person name="Pangilinan J."/>
            <person name="Larsson K.H."/>
            <person name="Matsuura K."/>
            <person name="Barry K."/>
            <person name="Labutti K."/>
            <person name="Kuo R."/>
            <person name="Ohm R.A."/>
            <person name="Bhattacharya S.S."/>
            <person name="Shirouzu T."/>
            <person name="Yoshinaga Y."/>
            <person name="Martin F.M."/>
            <person name="Grigoriev I.V."/>
            <person name="Hibbett D.S."/>
        </authorList>
    </citation>
    <scope>NUCLEOTIDE SEQUENCE [LARGE SCALE GENOMIC DNA]</scope>
    <source>
        <strain evidence="6 7">HHB12733</strain>
    </source>
</reference>
<dbReference type="GO" id="GO:0006281">
    <property type="term" value="P:DNA repair"/>
    <property type="evidence" value="ECO:0007669"/>
    <property type="project" value="TreeGrafter"/>
</dbReference>
<gene>
    <name evidence="6" type="ORF">CALCODRAFT_408111</name>
</gene>
<dbReference type="InterPro" id="IPR014001">
    <property type="entry name" value="Helicase_ATP-bd"/>
</dbReference>
<evidence type="ECO:0000256" key="4">
    <source>
        <dbReference type="ARBA" id="ARBA00022840"/>
    </source>
</evidence>
<dbReference type="CDD" id="cd18008">
    <property type="entry name" value="DEXDc_SHPRH-like"/>
    <property type="match status" value="1"/>
</dbReference>
<dbReference type="PROSITE" id="PS51192">
    <property type="entry name" value="HELICASE_ATP_BIND_1"/>
    <property type="match status" value="1"/>
</dbReference>
<organism evidence="6 7">
    <name type="scientific">Calocera cornea HHB12733</name>
    <dbReference type="NCBI Taxonomy" id="1353952"/>
    <lineage>
        <taxon>Eukaryota</taxon>
        <taxon>Fungi</taxon>
        <taxon>Dikarya</taxon>
        <taxon>Basidiomycota</taxon>
        <taxon>Agaricomycotina</taxon>
        <taxon>Dacrymycetes</taxon>
        <taxon>Dacrymycetales</taxon>
        <taxon>Dacrymycetaceae</taxon>
        <taxon>Calocera</taxon>
    </lineage>
</organism>
<keyword evidence="7" id="KW-1185">Reference proteome</keyword>
<dbReference type="STRING" id="1353952.A0A165C5G3"/>
<dbReference type="AlphaFoldDB" id="A0A165C5G3"/>
<dbReference type="Proteomes" id="UP000076842">
    <property type="component" value="Unassembled WGS sequence"/>
</dbReference>
<dbReference type="PANTHER" id="PTHR45626:SF17">
    <property type="entry name" value="HELICASE-LIKE TRANSCRIPTION FACTOR"/>
    <property type="match status" value="1"/>
</dbReference>
<dbReference type="GO" id="GO:0004386">
    <property type="term" value="F:helicase activity"/>
    <property type="evidence" value="ECO:0007669"/>
    <property type="project" value="UniProtKB-KW"/>
</dbReference>
<evidence type="ECO:0000313" key="6">
    <source>
        <dbReference type="EMBL" id="KZT50266.1"/>
    </source>
</evidence>
<dbReference type="GO" id="GO:0005524">
    <property type="term" value="F:ATP binding"/>
    <property type="evidence" value="ECO:0007669"/>
    <property type="project" value="UniProtKB-KW"/>
</dbReference>
<dbReference type="Pfam" id="PF00176">
    <property type="entry name" value="SNF2-rel_dom"/>
    <property type="match status" value="1"/>
</dbReference>
<evidence type="ECO:0000256" key="2">
    <source>
        <dbReference type="ARBA" id="ARBA00022801"/>
    </source>
</evidence>
<dbReference type="GO" id="GO:0008094">
    <property type="term" value="F:ATP-dependent activity, acting on DNA"/>
    <property type="evidence" value="ECO:0007669"/>
    <property type="project" value="TreeGrafter"/>
</dbReference>
<dbReference type="GO" id="GO:0005634">
    <property type="term" value="C:nucleus"/>
    <property type="evidence" value="ECO:0007669"/>
    <property type="project" value="TreeGrafter"/>
</dbReference>
<feature type="domain" description="Helicase ATP-binding" evidence="5">
    <location>
        <begin position="1"/>
        <end position="155"/>
    </location>
</feature>
<proteinExistence type="predicted"/>
<evidence type="ECO:0000256" key="3">
    <source>
        <dbReference type="ARBA" id="ARBA00022806"/>
    </source>
</evidence>
<name>A0A165C5G3_9BASI</name>
<dbReference type="InterPro" id="IPR000330">
    <property type="entry name" value="SNF2_N"/>
</dbReference>
<dbReference type="SUPFAM" id="SSF52540">
    <property type="entry name" value="P-loop containing nucleoside triphosphate hydrolases"/>
    <property type="match status" value="1"/>
</dbReference>